<feature type="region of interest" description="Disordered" evidence="1">
    <location>
        <begin position="611"/>
        <end position="685"/>
    </location>
</feature>
<feature type="compositionally biased region" description="Basic and acidic residues" evidence="1">
    <location>
        <begin position="631"/>
        <end position="644"/>
    </location>
</feature>
<feature type="compositionally biased region" description="Basic and acidic residues" evidence="1">
    <location>
        <begin position="939"/>
        <end position="949"/>
    </location>
</feature>
<feature type="region of interest" description="Disordered" evidence="1">
    <location>
        <begin position="939"/>
        <end position="1077"/>
    </location>
</feature>
<feature type="region of interest" description="Disordered" evidence="1">
    <location>
        <begin position="1192"/>
        <end position="1266"/>
    </location>
</feature>
<dbReference type="Proteomes" id="UP000515152">
    <property type="component" value="Chromosome 1"/>
</dbReference>
<feature type="compositionally biased region" description="Basic and acidic residues" evidence="1">
    <location>
        <begin position="420"/>
        <end position="459"/>
    </location>
</feature>
<feature type="compositionally biased region" description="Basic and acidic residues" evidence="1">
    <location>
        <begin position="848"/>
        <end position="860"/>
    </location>
</feature>
<dbReference type="RefSeq" id="XP_031423926.1">
    <property type="nucleotide sequence ID" value="XM_031568066.2"/>
</dbReference>
<proteinExistence type="predicted"/>
<feature type="compositionally biased region" description="Basic and acidic residues" evidence="1">
    <location>
        <begin position="131"/>
        <end position="151"/>
    </location>
</feature>
<feature type="compositionally biased region" description="Polar residues" evidence="1">
    <location>
        <begin position="1062"/>
        <end position="1077"/>
    </location>
</feature>
<feature type="region of interest" description="Disordered" evidence="1">
    <location>
        <begin position="1424"/>
        <end position="1461"/>
    </location>
</feature>
<feature type="region of interest" description="Disordered" evidence="1">
    <location>
        <begin position="206"/>
        <end position="237"/>
    </location>
</feature>
<feature type="region of interest" description="Disordered" evidence="1">
    <location>
        <begin position="772"/>
        <end position="897"/>
    </location>
</feature>
<organism evidence="2 3">
    <name type="scientific">Clupea harengus</name>
    <name type="common">Atlantic herring</name>
    <dbReference type="NCBI Taxonomy" id="7950"/>
    <lineage>
        <taxon>Eukaryota</taxon>
        <taxon>Metazoa</taxon>
        <taxon>Chordata</taxon>
        <taxon>Craniata</taxon>
        <taxon>Vertebrata</taxon>
        <taxon>Euteleostomi</taxon>
        <taxon>Actinopterygii</taxon>
        <taxon>Neopterygii</taxon>
        <taxon>Teleostei</taxon>
        <taxon>Clupei</taxon>
        <taxon>Clupeiformes</taxon>
        <taxon>Clupeoidei</taxon>
        <taxon>Clupeidae</taxon>
        <taxon>Clupea</taxon>
    </lineage>
</organism>
<feature type="compositionally biased region" description="Acidic residues" evidence="1">
    <location>
        <begin position="524"/>
        <end position="537"/>
    </location>
</feature>
<feature type="compositionally biased region" description="Basic and acidic residues" evidence="1">
    <location>
        <begin position="654"/>
        <end position="673"/>
    </location>
</feature>
<evidence type="ECO:0000313" key="3">
    <source>
        <dbReference type="RefSeq" id="XP_031423926.1"/>
    </source>
</evidence>
<evidence type="ECO:0000313" key="2">
    <source>
        <dbReference type="Proteomes" id="UP000515152"/>
    </source>
</evidence>
<dbReference type="KEGG" id="char:105909108"/>
<evidence type="ECO:0000256" key="1">
    <source>
        <dbReference type="SAM" id="MobiDB-lite"/>
    </source>
</evidence>
<feature type="compositionally biased region" description="Basic and acidic residues" evidence="1">
    <location>
        <begin position="214"/>
        <end position="237"/>
    </location>
</feature>
<feature type="compositionally biased region" description="Basic and acidic residues" evidence="1">
    <location>
        <begin position="1492"/>
        <end position="1502"/>
    </location>
</feature>
<feature type="compositionally biased region" description="Acidic residues" evidence="1">
    <location>
        <begin position="674"/>
        <end position="683"/>
    </location>
</feature>
<gene>
    <name evidence="3" type="primary">si:ch211-136m16.8</name>
</gene>
<feature type="region of interest" description="Disordered" evidence="1">
    <location>
        <begin position="706"/>
        <end position="726"/>
    </location>
</feature>
<dbReference type="GeneID" id="105909108"/>
<reference evidence="3" key="1">
    <citation type="submission" date="2025-08" db="UniProtKB">
        <authorList>
            <consortium name="RefSeq"/>
        </authorList>
    </citation>
    <scope>IDENTIFICATION</scope>
</reference>
<protein>
    <submittedName>
        <fullName evidence="3">Titin homolog</fullName>
    </submittedName>
</protein>
<keyword evidence="2" id="KW-1185">Reference proteome</keyword>
<accession>A0A6P8FJY0</accession>
<feature type="region of interest" description="Disordered" evidence="1">
    <location>
        <begin position="1381"/>
        <end position="1401"/>
    </location>
</feature>
<feature type="compositionally biased region" description="Basic and acidic residues" evidence="1">
    <location>
        <begin position="612"/>
        <end position="624"/>
    </location>
</feature>
<feature type="compositionally biased region" description="Acidic residues" evidence="1">
    <location>
        <begin position="467"/>
        <end position="485"/>
    </location>
</feature>
<feature type="region of interest" description="Disordered" evidence="1">
    <location>
        <begin position="115"/>
        <end position="166"/>
    </location>
</feature>
<name>A0A6P8FJY0_CLUHA</name>
<feature type="compositionally biased region" description="Acidic residues" evidence="1">
    <location>
        <begin position="403"/>
        <end position="419"/>
    </location>
</feature>
<feature type="compositionally biased region" description="Basic and acidic residues" evidence="1">
    <location>
        <begin position="785"/>
        <end position="799"/>
    </location>
</feature>
<sequence length="1560" mass="172321">MDQDDSLFPRVTRTFWAAWAYITTSVVRFLRTEADAESPNSLPGHEDDVAVETVSQKCEEEHPERGTTETEIAVGSPMLTEVRSHVPTVKWQKQEGATGCHDEETNVYSVHYSKTSDAERGLEGEEPEQVSFHKQDDRKQDIAAESGEHEKKHIQHATGSEDRHRETLDITLSPTEHATGSDSKLGTLMEKVDETLRTKAKGLVMSGDSAAGDSRIEGGSELRDSEGVHSVVRGREDSQEEEMMMMMMMEQKLDSGDDAGAPQTIGTHTEEDAVVFNVTLTELSAPLSNASPTHQEVAVTDATLKDQDKPLPIATFTDHEEEIHTLSRGQEEVAVTSSVECVDEVVKTQEVDGENYAEVSVANFTSLDQVDSVHNSLREDQELISPQSVEQPMTVWYYKEVEEDAEASENEECEGGLQEEAERSGGQRTEVPADDKHLCETSEEAGKELADEDNQRDLEELGLEGQVTEDDDQKAGDQDEEEMIEQELVCANDQNRLEVEPLQGQIKEEDDTEETIPAKHMCEEQEENSSEEEEDYGDGEKEESTWRDDAAVMLQDSPLAAEPVIVTDTTLAISEMCEEDLLMVGQYTQEMSANAQETMDGASEVTNIAIDHSVEEQRPRKAEPFSEEAEEEHKDEFEDLRPAEESEDEGVSIKPDDTEVQEAHGGWDSKSNSEEEGDNDFNEDFTSSITEASDALLYHAEIPELESMEAGTEASLLREDADATTTEEEYIEAGTDALLQMEDADTTTTEEVISVASKPEDSELDMLRESQMESLESGIAAGSGHTEHDHTPDILRNNRDGIMADPGFVKETSGMVMPRDAPEDITPENSDSEREHNLSETSESMPESESKHRLQEEAEHKMKRQLSNQSNSSDEGRELEIKGLTTTIFTDEKQRMESESKLYGDVVMGSERVDVSMDNSKLISGNMDSEAKCIEVTEEQIKEPEKDMVEASGTTAPETGMEIDPQPQPDSENTAPMSQEDVEGEDDKLLKQTEGSSALSEKTDPNKGAPQKEGNGTESTLVKGIAGMESESDFHSSETNAVSDGSLRLGQEVIKGEEATSEAPQRQADTNTLWSDQQILTPEADTNTPWSDQQILTPEADTNTLWSDQHILTPEADTNTLWSDQQILTPEADTNTPWSDQQILTPEADTNTLLSDQHILTPEADTNTLWSDQQILTPEADTNTLWSDQQILPPEADTGEPPELSECSMEQKALKESVVEPQAPQSINPESESECDEKILEGTGKTESGGLCETGSISSDEDEQHRENAAKMNLIWEPAENKSEVLEDKVENESESVMEIVTDMTGEIEFETAQEGRARMPVAEQDHMEDDIQEALPEEEDMAELNGKPDVQHMATMKAESEETTKLDGRSVLKRKFENVTTEEEALADEPDHTQPLEELSAGDFRLQVSSLDFSVQKSRIAVKNPLVRPPKDPRTLLNLPSLEPTPRAAEAPPGHPGKKVPMFGVPLGGLGVMGVKLPGLGAGFPVLRKTNQEAKEEKKSEGSPALQTSETEQRRTEDAAEEVQTQSKPKWTPPKHAVGMGNPFMMAELKGKLKKTPKE</sequence>
<feature type="region of interest" description="Disordered" evidence="1">
    <location>
        <begin position="1492"/>
        <end position="1560"/>
    </location>
</feature>
<dbReference type="OrthoDB" id="8961857at2759"/>
<feature type="region of interest" description="Disordered" evidence="1">
    <location>
        <begin position="403"/>
        <end position="545"/>
    </location>
</feature>